<dbReference type="InterPro" id="IPR034015">
    <property type="entry name" value="M1_LTA4H"/>
</dbReference>
<dbReference type="RefSeq" id="WP_269883096.1">
    <property type="nucleotide sequence ID" value="NZ_JAQAGZ010000012.1"/>
</dbReference>
<dbReference type="SUPFAM" id="SSF55486">
    <property type="entry name" value="Metalloproteases ('zincins'), catalytic domain"/>
    <property type="match status" value="1"/>
</dbReference>
<dbReference type="Pfam" id="PF01433">
    <property type="entry name" value="Peptidase_M1"/>
    <property type="match status" value="1"/>
</dbReference>
<organism evidence="3 4">
    <name type="scientific">Paenibacillus gyeongsangnamensis</name>
    <dbReference type="NCBI Taxonomy" id="3388067"/>
    <lineage>
        <taxon>Bacteria</taxon>
        <taxon>Bacillati</taxon>
        <taxon>Bacillota</taxon>
        <taxon>Bacilli</taxon>
        <taxon>Bacillales</taxon>
        <taxon>Paenibacillaceae</taxon>
        <taxon>Paenibacillus</taxon>
    </lineage>
</organism>
<evidence type="ECO:0000259" key="2">
    <source>
        <dbReference type="Pfam" id="PF01433"/>
    </source>
</evidence>
<protein>
    <submittedName>
        <fullName evidence="3">M1 family metallopeptidase</fullName>
    </submittedName>
</protein>
<proteinExistence type="predicted"/>
<reference evidence="3 4" key="1">
    <citation type="submission" date="2022-12" db="EMBL/GenBank/DDBJ databases">
        <title>Draft genome sequence of Paenibacillus sp. dW9.</title>
        <authorList>
            <person name="Choi E.-W."/>
            <person name="Kim D.-U."/>
        </authorList>
    </citation>
    <scope>NUCLEOTIDE SEQUENCE [LARGE SCALE GENOMIC DNA]</scope>
    <source>
        <strain evidence="4">dW9</strain>
    </source>
</reference>
<dbReference type="EMBL" id="JAQAGZ010000012">
    <property type="protein sequence ID" value="MCZ8514578.1"/>
    <property type="molecule type" value="Genomic_DNA"/>
</dbReference>
<dbReference type="Proteomes" id="UP001527882">
    <property type="component" value="Unassembled WGS sequence"/>
</dbReference>
<dbReference type="InterPro" id="IPR027268">
    <property type="entry name" value="Peptidase_M4/M1_CTD_sf"/>
</dbReference>
<keyword evidence="4" id="KW-1185">Reference proteome</keyword>
<dbReference type="PANTHER" id="PTHR45726">
    <property type="entry name" value="LEUKOTRIENE A-4 HYDROLASE"/>
    <property type="match status" value="1"/>
</dbReference>
<evidence type="ECO:0000256" key="1">
    <source>
        <dbReference type="SAM" id="MobiDB-lite"/>
    </source>
</evidence>
<evidence type="ECO:0000313" key="3">
    <source>
        <dbReference type="EMBL" id="MCZ8514578.1"/>
    </source>
</evidence>
<dbReference type="InterPro" id="IPR014782">
    <property type="entry name" value="Peptidase_M1_dom"/>
</dbReference>
<evidence type="ECO:0000313" key="4">
    <source>
        <dbReference type="Proteomes" id="UP001527882"/>
    </source>
</evidence>
<sequence length="734" mass="81898">MKKRLSQRSIAWGCVLTLLCGTTLLTNTLLGSGFLPGTAYAGWMLPASSDAAYPRPGVSEPVSPLLLKPVGSATGREAVEAPGWPYVKGAADGSSKGIFLPGDGASPVMARLDEPSPPPPAPPSLPARPIEKPAPQPLSVRIVEYHLNAELDTEGKLIRATSSLTWKNPGTVPVHELYFHLYPNAFESKKTTFMKESGGKLREDASKDNNVGSMQIGTIKTEDGIDLTSRIAYVQPDDGNTDDHTLLKVPLAKAVGPGEKVTLNTDYTVKLPQVFARMGYAGDFVMAGQWFPKVAVYETKGTRGRAEEGWNLHQYHGNSEFYADFGIFDVRIKVPSSYKVAATGFPIRPAQDDGKTKTYAFYADDVHDFAWAASPHFIYYEEPYATPQLPGVRIKLYLDPKHEKLKARYIAAAKKALARYSQWYGSYPYSTLSIVVPPADGNGAGGMEYPTLITAWGAGEDNPNLELERVVVHEIGHQFFYGMAASNEFEEAWLDEGFTSYAEDRLMETEYGVRPNLLVEASYITAPAPLRLNSWSYKDHHHYAENVYTRAKLVLKEMERRVGADTMNKIMRTYFQRWKFKHPTSADFQQAVEDVTKTSWKEFFDQYVYNGMMVDYAVTTIQTNRITENGQTFYENKVQIQRHGGTYPNVPIRFHFADGTQVDKTWEGADSEVIMKLNHSAPIDWVALDPQHAIVLENKRINSFMKTNVDPKLSVRLNLGAVKLLETVLGWIAW</sequence>
<dbReference type="CDD" id="cd09604">
    <property type="entry name" value="M1_APN_like"/>
    <property type="match status" value="1"/>
</dbReference>
<comment type="caution">
    <text evidence="3">The sequence shown here is derived from an EMBL/GenBank/DDBJ whole genome shotgun (WGS) entry which is preliminary data.</text>
</comment>
<dbReference type="PANTHER" id="PTHR45726:SF3">
    <property type="entry name" value="LEUKOTRIENE A-4 HYDROLASE"/>
    <property type="match status" value="1"/>
</dbReference>
<feature type="domain" description="Peptidase M1 membrane alanine aminopeptidase" evidence="2">
    <location>
        <begin position="413"/>
        <end position="607"/>
    </location>
</feature>
<gene>
    <name evidence="3" type="ORF">O9H85_19550</name>
</gene>
<feature type="compositionally biased region" description="Pro residues" evidence="1">
    <location>
        <begin position="115"/>
        <end position="133"/>
    </location>
</feature>
<accession>A0ABT4QCG2</accession>
<dbReference type="Gene3D" id="1.10.390.10">
    <property type="entry name" value="Neutral Protease Domain 2"/>
    <property type="match status" value="1"/>
</dbReference>
<feature type="region of interest" description="Disordered" evidence="1">
    <location>
        <begin position="106"/>
        <end position="133"/>
    </location>
</feature>
<name>A0ABT4QCG2_9BACL</name>